<name>F3Z252_DESAF</name>
<evidence type="ECO:0000313" key="1">
    <source>
        <dbReference type="EMBL" id="EGJ51261.1"/>
    </source>
</evidence>
<gene>
    <name evidence="1" type="ORF">Desaf_2954</name>
</gene>
<keyword evidence="2" id="KW-1185">Reference proteome</keyword>
<dbReference type="KEGG" id="daf:Desaf_2954"/>
<dbReference type="EMBL" id="CP003221">
    <property type="protein sequence ID" value="EGJ51261.1"/>
    <property type="molecule type" value="Genomic_DNA"/>
</dbReference>
<dbReference type="AlphaFoldDB" id="F3Z252"/>
<dbReference type="RefSeq" id="WP_014260917.1">
    <property type="nucleotide sequence ID" value="NC_016629.1"/>
</dbReference>
<dbReference type="Proteomes" id="UP000007844">
    <property type="component" value="Chromosome"/>
</dbReference>
<organism evidence="1 2">
    <name type="scientific">Desulfocurvibacter africanus subsp. africanus str. Walvis Bay</name>
    <dbReference type="NCBI Taxonomy" id="690850"/>
    <lineage>
        <taxon>Bacteria</taxon>
        <taxon>Pseudomonadati</taxon>
        <taxon>Thermodesulfobacteriota</taxon>
        <taxon>Desulfovibrionia</taxon>
        <taxon>Desulfovibrionales</taxon>
        <taxon>Desulfovibrionaceae</taxon>
        <taxon>Desulfocurvibacter</taxon>
    </lineage>
</organism>
<reference evidence="1 2" key="1">
    <citation type="journal article" date="2011" name="J. Bacteriol.">
        <title>Genome sequence of the mercury-methylating and pleomorphic Desulfovibrio africanus Strain Walvis Bay.</title>
        <authorList>
            <person name="Brown S.D."/>
            <person name="Wall J.D."/>
            <person name="Kucken A.M."/>
            <person name="Gilmour C.C."/>
            <person name="Podar M."/>
            <person name="Brandt C.C."/>
            <person name="Teshima H."/>
            <person name="Detter J.C."/>
            <person name="Han C.S."/>
            <person name="Land M.L."/>
            <person name="Lucas S."/>
            <person name="Han J."/>
            <person name="Pennacchio L."/>
            <person name="Nolan M."/>
            <person name="Pitluck S."/>
            <person name="Woyke T."/>
            <person name="Goodwin L."/>
            <person name="Palumbo A.V."/>
            <person name="Elias D.A."/>
        </authorList>
    </citation>
    <scope>NUCLEOTIDE SEQUENCE [LARGE SCALE GENOMIC DNA]</scope>
    <source>
        <strain evidence="1 2">Walvis Bay</strain>
    </source>
</reference>
<dbReference type="STRING" id="690850.Desaf_2954"/>
<protein>
    <submittedName>
        <fullName evidence="1">Uncharacterized protein</fullName>
    </submittedName>
</protein>
<proteinExistence type="predicted"/>
<dbReference type="eggNOG" id="ENOG50337H4">
    <property type="taxonomic scope" value="Bacteria"/>
</dbReference>
<evidence type="ECO:0000313" key="2">
    <source>
        <dbReference type="Proteomes" id="UP000007844"/>
    </source>
</evidence>
<accession>F3Z252</accession>
<sequence length="111" mass="13061">MRYYLIDELYEEDIKRIESALREQGYTGGIEGIFYLPVPEDMLTDEQREHLEKCGPYILSLETGDTWLKMELLVRARNMLRCSCLAYAAPALRAHMIDFLDRFIRELDIPV</sequence>
<dbReference type="HOGENOM" id="CLU_172413_0_0_7"/>